<comment type="caution">
    <text evidence="2">The sequence shown here is derived from an EMBL/GenBank/DDBJ whole genome shotgun (WGS) entry which is preliminary data.</text>
</comment>
<keyword evidence="1" id="KW-0812">Transmembrane</keyword>
<feature type="transmembrane region" description="Helical" evidence="1">
    <location>
        <begin position="28"/>
        <end position="48"/>
    </location>
</feature>
<gene>
    <name evidence="2" type="ORF">HII30_09560</name>
</gene>
<keyword evidence="1" id="KW-0472">Membrane</keyword>
<name>A0A848M937_PAELE</name>
<dbReference type="EMBL" id="JABBPN010000007">
    <property type="protein sequence ID" value="NMO96014.1"/>
    <property type="molecule type" value="Genomic_DNA"/>
</dbReference>
<keyword evidence="1" id="KW-1133">Transmembrane helix</keyword>
<protein>
    <submittedName>
        <fullName evidence="2">Uncharacterized protein</fullName>
    </submittedName>
</protein>
<dbReference type="Proteomes" id="UP000565468">
    <property type="component" value="Unassembled WGS sequence"/>
</dbReference>
<accession>A0A848M937</accession>
<dbReference type="AlphaFoldDB" id="A0A848M937"/>
<evidence type="ECO:0000313" key="2">
    <source>
        <dbReference type="EMBL" id="NMO96014.1"/>
    </source>
</evidence>
<reference evidence="2 3" key="1">
    <citation type="submission" date="2020-04" db="EMBL/GenBank/DDBJ databases">
        <title>Paenibacillus algicola sp. nov., a novel marine bacterium producing alginate lyase.</title>
        <authorList>
            <person name="Huang H."/>
        </authorList>
    </citation>
    <scope>NUCLEOTIDE SEQUENCE [LARGE SCALE GENOMIC DNA]</scope>
    <source>
        <strain evidence="2 3">L7-75</strain>
    </source>
</reference>
<proteinExistence type="predicted"/>
<evidence type="ECO:0000313" key="3">
    <source>
        <dbReference type="Proteomes" id="UP000565468"/>
    </source>
</evidence>
<keyword evidence="3" id="KW-1185">Reference proteome</keyword>
<organism evidence="2 3">
    <name type="scientific">Paenibacillus lemnae</name>
    <dbReference type="NCBI Taxonomy" id="1330551"/>
    <lineage>
        <taxon>Bacteria</taxon>
        <taxon>Bacillati</taxon>
        <taxon>Bacillota</taxon>
        <taxon>Bacilli</taxon>
        <taxon>Bacillales</taxon>
        <taxon>Paenibacillaceae</taxon>
        <taxon>Paenibacillus</taxon>
    </lineage>
</organism>
<dbReference type="RefSeq" id="WP_169504804.1">
    <property type="nucleotide sequence ID" value="NZ_JABBPN010000007.1"/>
</dbReference>
<evidence type="ECO:0000256" key="1">
    <source>
        <dbReference type="SAM" id="Phobius"/>
    </source>
</evidence>
<sequence length="138" mass="15889">MPVLQTENQSSSYPSREASARKGPKARWFWLFWIILIGAGVAAAYYYSNHLQQEMITRLQQDTQKEMAALKAQYDSRFSEISSQMNQIDSKVQAFNELLTFTKDQASGKTDNSNKLYSQLNDVKQQLSNLEKKLELLK</sequence>